<dbReference type="AlphaFoldDB" id="A0A4R6Z083"/>
<keyword evidence="2" id="KW-1185">Reference proteome</keyword>
<dbReference type="EMBL" id="SNZH01000005">
    <property type="protein sequence ID" value="TDR44933.1"/>
    <property type="molecule type" value="Genomic_DNA"/>
</dbReference>
<gene>
    <name evidence="1" type="ORF">DFR29_105116</name>
</gene>
<evidence type="ECO:0000313" key="1">
    <source>
        <dbReference type="EMBL" id="TDR44933.1"/>
    </source>
</evidence>
<organism evidence="1 2">
    <name type="scientific">Tahibacter aquaticus</name>
    <dbReference type="NCBI Taxonomy" id="520092"/>
    <lineage>
        <taxon>Bacteria</taxon>
        <taxon>Pseudomonadati</taxon>
        <taxon>Pseudomonadota</taxon>
        <taxon>Gammaproteobacteria</taxon>
        <taxon>Lysobacterales</taxon>
        <taxon>Rhodanobacteraceae</taxon>
        <taxon>Tahibacter</taxon>
    </lineage>
</organism>
<sequence>MPASSPALIVLLRRHLRVVAVLFVCLVMLKTGFAVACAADSLGGLSAPVAVAAVGDNAADAVNATASATDDCWHSAAGGCHCSCVHVTPLLCRSPGVNAPAAVPVQFAAAAYVVCLAPRDDALRPPIA</sequence>
<reference evidence="1 2" key="1">
    <citation type="submission" date="2019-03" db="EMBL/GenBank/DDBJ databases">
        <title>Genomic Encyclopedia of Type Strains, Phase IV (KMG-IV): sequencing the most valuable type-strain genomes for metagenomic binning, comparative biology and taxonomic classification.</title>
        <authorList>
            <person name="Goeker M."/>
        </authorList>
    </citation>
    <scope>NUCLEOTIDE SEQUENCE [LARGE SCALE GENOMIC DNA]</scope>
    <source>
        <strain evidence="1 2">DSM 21667</strain>
    </source>
</reference>
<evidence type="ECO:0000313" key="2">
    <source>
        <dbReference type="Proteomes" id="UP000295293"/>
    </source>
</evidence>
<proteinExistence type="predicted"/>
<name>A0A4R6Z083_9GAMM</name>
<dbReference type="Proteomes" id="UP000295293">
    <property type="component" value="Unassembled WGS sequence"/>
</dbReference>
<dbReference type="RefSeq" id="WP_133818445.1">
    <property type="nucleotide sequence ID" value="NZ_SNZH01000005.1"/>
</dbReference>
<protein>
    <submittedName>
        <fullName evidence="1">Uncharacterized protein</fullName>
    </submittedName>
</protein>
<accession>A0A4R6Z083</accession>
<comment type="caution">
    <text evidence="1">The sequence shown here is derived from an EMBL/GenBank/DDBJ whole genome shotgun (WGS) entry which is preliminary data.</text>
</comment>